<dbReference type="EMBL" id="CAKKTJ010000001">
    <property type="protein sequence ID" value="CAH0473164.1"/>
    <property type="molecule type" value="Genomic_DNA"/>
</dbReference>
<proteinExistence type="predicted"/>
<evidence type="ECO:0000313" key="2">
    <source>
        <dbReference type="EMBL" id="CAH0517729.1"/>
    </source>
</evidence>
<accession>A0AAU9KHD7</accession>
<dbReference type="AlphaFoldDB" id="A0AAU9KHD7"/>
<reference evidence="1 3" key="1">
    <citation type="submission" date="2021-11" db="EMBL/GenBank/DDBJ databases">
        <authorList>
            <person name="Islam A."/>
            <person name="Islam S."/>
            <person name="Flora M.S."/>
            <person name="Rahman M."/>
            <person name="Ziaur R.M."/>
            <person name="Epstein J.H."/>
            <person name="Hassan M."/>
            <person name="Klassen M."/>
            <person name="Woodard K."/>
            <person name="Webb A."/>
            <person name="Webby R.J."/>
            <person name="El Zowalaty M.E."/>
        </authorList>
    </citation>
    <scope>NUCLEOTIDE SEQUENCE</scope>
    <source>
        <strain evidence="2">Pbs1</strain>
        <strain evidence="1">Pbs3</strain>
    </source>
</reference>
<gene>
    <name evidence="2" type="ORF">PBS001_LOCUS4323</name>
    <name evidence="1" type="ORF">PBS003_LOCUS73</name>
</gene>
<name>A0AAU9KHD7_9STRA</name>
<evidence type="ECO:0000313" key="1">
    <source>
        <dbReference type="EMBL" id="CAH0473164.1"/>
    </source>
</evidence>
<dbReference type="EMBL" id="CAKLCB010000250">
    <property type="protein sequence ID" value="CAH0517729.1"/>
    <property type="molecule type" value="Genomic_DNA"/>
</dbReference>
<dbReference type="Proteomes" id="UP001158986">
    <property type="component" value="Unassembled WGS sequence"/>
</dbReference>
<evidence type="ECO:0000313" key="4">
    <source>
        <dbReference type="Proteomes" id="UP001160483"/>
    </source>
</evidence>
<keyword evidence="3" id="KW-1185">Reference proteome</keyword>
<comment type="caution">
    <text evidence="1">The sequence shown here is derived from an EMBL/GenBank/DDBJ whole genome shotgun (WGS) entry which is preliminary data.</text>
</comment>
<sequence length="107" mass="12646">MEGSTLPNEARTSWARYHLRRALARFRISTYQPRDDEEGQNLAHVRSALAYSLLLSKEPNQLHPMRRDERERHYTYFSSTVKLGIILDREVLDRSLSRFTSRRTQPA</sequence>
<organism evidence="1 4">
    <name type="scientific">Peronospora belbahrii</name>
    <dbReference type="NCBI Taxonomy" id="622444"/>
    <lineage>
        <taxon>Eukaryota</taxon>
        <taxon>Sar</taxon>
        <taxon>Stramenopiles</taxon>
        <taxon>Oomycota</taxon>
        <taxon>Peronosporomycetes</taxon>
        <taxon>Peronosporales</taxon>
        <taxon>Peronosporaceae</taxon>
        <taxon>Peronospora</taxon>
    </lineage>
</organism>
<protein>
    <submittedName>
        <fullName evidence="1">Uncharacterized protein</fullName>
    </submittedName>
</protein>
<dbReference type="Proteomes" id="UP001160483">
    <property type="component" value="Unassembled WGS sequence"/>
</dbReference>
<evidence type="ECO:0000313" key="3">
    <source>
        <dbReference type="Proteomes" id="UP001158986"/>
    </source>
</evidence>